<keyword evidence="3" id="KW-0378">Hydrolase</keyword>
<dbReference type="SUPFAM" id="SSF54001">
    <property type="entry name" value="Cysteine proteinases"/>
    <property type="match status" value="1"/>
</dbReference>
<dbReference type="PANTHER" id="PTHR47053:SF1">
    <property type="entry name" value="MUREIN DD-ENDOPEPTIDASE MEPH-RELATED"/>
    <property type="match status" value="1"/>
</dbReference>
<sequence length="328" mass="35561">MRLFITLFLLFFSNLFFNLAQANPHSAAALPRKTGVDTANNAIEESKKSKVAKNTKKSPAPTHDKKPEKAAKTASAKTTAAHDKNLKPHNDKKPVIASASAHTVSTHTASKKPTQEKSVQAKAPVGKAAKKGTPAQAKSSHKAHETVIAKTASKKGKLVVASEEAASAAPHGKSKKSGQDKASLTISAAHQKRYQHAKLTAMNKLMSQIGKPYHWGGATPYSGFDCSGLVYYAYKDVVRIPIPRTANEMFHLRDAAPIKKSELESGDLVFFRITNRGAADHVGVYLGNGRFIQSPRSGADIKISKLSEDYWQDHYVGARRVVTPKTMR</sequence>
<dbReference type="EMBL" id="QESZ01000003">
    <property type="protein sequence ID" value="PWD75391.1"/>
    <property type="molecule type" value="Genomic_DNA"/>
</dbReference>
<evidence type="ECO:0000256" key="3">
    <source>
        <dbReference type="ARBA" id="ARBA00022801"/>
    </source>
</evidence>
<reference evidence="9 11" key="2">
    <citation type="submission" date="2018-09" db="EMBL/GenBank/DDBJ databases">
        <title>Phylogenetic diversity of Pectobacterium and Dickeya strains causing blackleg disease of potato in Morocco.</title>
        <authorList>
            <person name="Oulghazi S."/>
            <person name="Moumni M."/>
            <person name="Faure D."/>
        </authorList>
    </citation>
    <scope>NUCLEOTIDE SEQUENCE [LARGE SCALE GENOMIC DNA]</scope>
    <source>
        <strain evidence="9 11">S4.16.03.LID</strain>
    </source>
</reference>
<dbReference type="InterPro" id="IPR000064">
    <property type="entry name" value="NLP_P60_dom"/>
</dbReference>
<dbReference type="PANTHER" id="PTHR47053">
    <property type="entry name" value="MUREIN DD-ENDOPEPTIDASE MEPH-RELATED"/>
    <property type="match status" value="1"/>
</dbReference>
<evidence type="ECO:0000256" key="5">
    <source>
        <dbReference type="SAM" id="MobiDB-lite"/>
    </source>
</evidence>
<feature type="region of interest" description="Disordered" evidence="5">
    <location>
        <begin position="42"/>
        <end position="144"/>
    </location>
</feature>
<dbReference type="RefSeq" id="WP_024106292.1">
    <property type="nucleotide sequence ID" value="NZ_CP031560.1"/>
</dbReference>
<dbReference type="InterPro" id="IPR051202">
    <property type="entry name" value="Peptidase_C40"/>
</dbReference>
<evidence type="ECO:0000259" key="7">
    <source>
        <dbReference type="PROSITE" id="PS51935"/>
    </source>
</evidence>
<evidence type="ECO:0000313" key="10">
    <source>
        <dbReference type="Proteomes" id="UP000245055"/>
    </source>
</evidence>
<comment type="caution">
    <text evidence="8">The sequence shown here is derived from an EMBL/GenBank/DDBJ whole genome shotgun (WGS) entry which is preliminary data.</text>
</comment>
<evidence type="ECO:0000256" key="1">
    <source>
        <dbReference type="ARBA" id="ARBA00007074"/>
    </source>
</evidence>
<keyword evidence="6" id="KW-0732">Signal</keyword>
<keyword evidence="2" id="KW-0645">Protease</keyword>
<dbReference type="EMBL" id="QZDO01000033">
    <property type="protein sequence ID" value="RJL72378.1"/>
    <property type="molecule type" value="Genomic_DNA"/>
</dbReference>
<feature type="signal peptide" evidence="6">
    <location>
        <begin position="1"/>
        <end position="22"/>
    </location>
</feature>
<evidence type="ECO:0000313" key="11">
    <source>
        <dbReference type="Proteomes" id="UP000266633"/>
    </source>
</evidence>
<name>A0AAP6S0N8_9GAMM</name>
<feature type="compositionally biased region" description="Basic and acidic residues" evidence="5">
    <location>
        <begin position="62"/>
        <end position="71"/>
    </location>
</feature>
<accession>A0AAP6S0N8</accession>
<comment type="similarity">
    <text evidence="1">Belongs to the peptidase C40 family.</text>
</comment>
<evidence type="ECO:0000256" key="2">
    <source>
        <dbReference type="ARBA" id="ARBA00022670"/>
    </source>
</evidence>
<feature type="chain" id="PRO_5044475756" evidence="6">
    <location>
        <begin position="23"/>
        <end position="328"/>
    </location>
</feature>
<protein>
    <submittedName>
        <fullName evidence="8">Peptidoglycan endopeptidase</fullName>
    </submittedName>
</protein>
<proteinExistence type="inferred from homology"/>
<dbReference type="GO" id="GO:0008234">
    <property type="term" value="F:cysteine-type peptidase activity"/>
    <property type="evidence" value="ECO:0007669"/>
    <property type="project" value="UniProtKB-KW"/>
</dbReference>
<feature type="compositionally biased region" description="Polar residues" evidence="5">
    <location>
        <begin position="100"/>
        <end position="118"/>
    </location>
</feature>
<reference evidence="8 10" key="1">
    <citation type="submission" date="2018-05" db="EMBL/GenBank/DDBJ databases">
        <title>Genomic diversity of pathogens causing Blackleg of Potato in Pakistan.</title>
        <authorList>
            <person name="Sarfraz S."/>
            <person name="Riaz K."/>
            <person name="Oulghazi S."/>
            <person name="Cigna J."/>
            <person name="Sahi S.T."/>
            <person name="Khan S.H."/>
            <person name="Hameed A."/>
            <person name="Faure D."/>
        </authorList>
    </citation>
    <scope>NUCLEOTIDE SEQUENCE [LARGE SCALE GENOMIC DNA]</scope>
    <source>
        <strain evidence="8 10">SS70</strain>
    </source>
</reference>
<dbReference type="PROSITE" id="PS51935">
    <property type="entry name" value="NLPC_P60"/>
    <property type="match status" value="1"/>
</dbReference>
<dbReference type="GeneID" id="49322463"/>
<keyword evidence="11" id="KW-1185">Reference proteome</keyword>
<dbReference type="Pfam" id="PF00877">
    <property type="entry name" value="NLPC_P60"/>
    <property type="match status" value="1"/>
</dbReference>
<feature type="region of interest" description="Disordered" evidence="5">
    <location>
        <begin position="162"/>
        <end position="183"/>
    </location>
</feature>
<feature type="domain" description="NlpC/P60" evidence="7">
    <location>
        <begin position="195"/>
        <end position="322"/>
    </location>
</feature>
<dbReference type="InterPro" id="IPR038765">
    <property type="entry name" value="Papain-like_cys_pep_sf"/>
</dbReference>
<dbReference type="GO" id="GO:0006508">
    <property type="term" value="P:proteolysis"/>
    <property type="evidence" value="ECO:0007669"/>
    <property type="project" value="UniProtKB-KW"/>
</dbReference>
<dbReference type="Proteomes" id="UP000266633">
    <property type="component" value="Unassembled WGS sequence"/>
</dbReference>
<evidence type="ECO:0000313" key="8">
    <source>
        <dbReference type="EMBL" id="PWD75391.1"/>
    </source>
</evidence>
<organism evidence="8 10">
    <name type="scientific">Dickeya dianthicola</name>
    <dbReference type="NCBI Taxonomy" id="204039"/>
    <lineage>
        <taxon>Bacteria</taxon>
        <taxon>Pseudomonadati</taxon>
        <taxon>Pseudomonadota</taxon>
        <taxon>Gammaproteobacteria</taxon>
        <taxon>Enterobacterales</taxon>
        <taxon>Pectobacteriaceae</taxon>
        <taxon>Dickeya</taxon>
    </lineage>
</organism>
<keyword evidence="4" id="KW-0788">Thiol protease</keyword>
<feature type="compositionally biased region" description="Low complexity" evidence="5">
    <location>
        <begin position="121"/>
        <end position="135"/>
    </location>
</feature>
<dbReference type="Proteomes" id="UP000245055">
    <property type="component" value="Unassembled WGS sequence"/>
</dbReference>
<feature type="compositionally biased region" description="Basic and acidic residues" evidence="5">
    <location>
        <begin position="80"/>
        <end position="94"/>
    </location>
</feature>
<gene>
    <name evidence="9" type="ORF">D5077_10880</name>
    <name evidence="8" type="ORF">DF213_01980</name>
</gene>
<dbReference type="AlphaFoldDB" id="A0AAP6S0N8"/>
<evidence type="ECO:0000256" key="6">
    <source>
        <dbReference type="SAM" id="SignalP"/>
    </source>
</evidence>
<evidence type="ECO:0000256" key="4">
    <source>
        <dbReference type="ARBA" id="ARBA00022807"/>
    </source>
</evidence>
<evidence type="ECO:0000313" key="9">
    <source>
        <dbReference type="EMBL" id="RJL72378.1"/>
    </source>
</evidence>
<dbReference type="Gene3D" id="3.90.1720.10">
    <property type="entry name" value="endopeptidase domain like (from Nostoc punctiforme)"/>
    <property type="match status" value="1"/>
</dbReference>